<comment type="caution">
    <text evidence="3">The sequence shown here is derived from an EMBL/GenBank/DDBJ whole genome shotgun (WGS) entry which is preliminary data.</text>
</comment>
<protein>
    <submittedName>
        <fullName evidence="3">DCD (Development and Cell Death) domain protein</fullName>
    </submittedName>
</protein>
<reference evidence="3" key="1">
    <citation type="submission" date="2019-12" db="EMBL/GenBank/DDBJ databases">
        <authorList>
            <person name="Scholes J."/>
        </authorList>
    </citation>
    <scope>NUCLEOTIDE SEQUENCE</scope>
</reference>
<feature type="compositionally biased region" description="Basic and acidic residues" evidence="1">
    <location>
        <begin position="140"/>
        <end position="158"/>
    </location>
</feature>
<dbReference type="SMART" id="SM00767">
    <property type="entry name" value="DCD"/>
    <property type="match status" value="1"/>
</dbReference>
<dbReference type="Proteomes" id="UP001153555">
    <property type="component" value="Unassembled WGS sequence"/>
</dbReference>
<name>A0A9N7NL76_STRHE</name>
<feature type="compositionally biased region" description="Basic and acidic residues" evidence="1">
    <location>
        <begin position="49"/>
        <end position="60"/>
    </location>
</feature>
<dbReference type="AlphaFoldDB" id="A0A9N7NL76"/>
<feature type="compositionally biased region" description="Basic and acidic residues" evidence="1">
    <location>
        <begin position="121"/>
        <end position="131"/>
    </location>
</feature>
<gene>
    <name evidence="3" type="ORF">SHERM_27389</name>
</gene>
<sequence>MAPRKNKKKNTVHAKSNPEPVVTGKKKLKKNGKTVSPADEMTSQVETPTPKKKEDEKLGANDESTPTPPVVKKKPCTWLKLDRLNSSAVNKSSLESCKHDQEAKPKPSPQAQASRDNKKRAREESGEERIKSTHPNFSRKNVELSFEKKKEKQTSNETRDDDDDNDDDDEDDDSSKGLGGLIFMCNAKTKPDCFGYKLMGVPLKQKEVVMGIKPGLILFLYDYDLKVLYGVFEASSPGGMKLEPTAFNGGFPAQVRFNVHKECPPLPESVFKKALKNNYDERTRKFKTELTMKQVKNLINLFCTAPKSSHPSNSQPMVHKRYPIHQNTYPNAILPRDPLFLTEQEYRNRGLVQQGEPQPSKLDHELKQLLRNRPSTGTEPTNQNDPFFLSEKHYRSFGLRGPQPIPNANEIITNTGNYNINNNACNPYDEATTSLVNRYLGFSGASTIPSTTPYIPTPSSTYASDLNRVSMLPDGERGFTANYYLHERPAVVGHEPSSVFGMGNSLGGENDLKPAPVSRLYSFGGPSLSRH</sequence>
<accession>A0A9N7NL76</accession>
<dbReference type="InterPro" id="IPR013989">
    <property type="entry name" value="Dev_and_cell_death_domain"/>
</dbReference>
<evidence type="ECO:0000313" key="3">
    <source>
        <dbReference type="EMBL" id="CAA0832083.1"/>
    </source>
</evidence>
<feature type="domain" description="DCD" evidence="2">
    <location>
        <begin position="176"/>
        <end position="304"/>
    </location>
</feature>
<dbReference type="EMBL" id="CACSLK010027833">
    <property type="protein sequence ID" value="CAA0832083.1"/>
    <property type="molecule type" value="Genomic_DNA"/>
</dbReference>
<feature type="compositionally biased region" description="Basic residues" evidence="1">
    <location>
        <begin position="1"/>
        <end position="12"/>
    </location>
</feature>
<dbReference type="PANTHER" id="PTHR46444">
    <property type="entry name" value="DCD (DEVELOPMENT AND CELL DEATH) DOMAIN PROTEIN-RELATED"/>
    <property type="match status" value="1"/>
</dbReference>
<dbReference type="PROSITE" id="PS51222">
    <property type="entry name" value="DCD"/>
    <property type="match status" value="1"/>
</dbReference>
<feature type="region of interest" description="Disordered" evidence="1">
    <location>
        <begin position="1"/>
        <end position="175"/>
    </location>
</feature>
<feature type="compositionally biased region" description="Polar residues" evidence="1">
    <location>
        <begin position="84"/>
        <end position="95"/>
    </location>
</feature>
<dbReference type="Pfam" id="PF10539">
    <property type="entry name" value="Dev_Cell_Death"/>
    <property type="match status" value="1"/>
</dbReference>
<dbReference type="OrthoDB" id="1920894at2759"/>
<evidence type="ECO:0000313" key="4">
    <source>
        <dbReference type="Proteomes" id="UP001153555"/>
    </source>
</evidence>
<feature type="compositionally biased region" description="Basic and acidic residues" evidence="1">
    <location>
        <begin position="96"/>
        <end position="105"/>
    </location>
</feature>
<feature type="compositionally biased region" description="Acidic residues" evidence="1">
    <location>
        <begin position="159"/>
        <end position="173"/>
    </location>
</feature>
<dbReference type="PANTHER" id="PTHR46444:SF3">
    <property type="entry name" value="DCD (DEVELOPMENT AND CELL DEATH) DOMAIN PROTEIN"/>
    <property type="match status" value="1"/>
</dbReference>
<evidence type="ECO:0000259" key="2">
    <source>
        <dbReference type="PROSITE" id="PS51222"/>
    </source>
</evidence>
<proteinExistence type="predicted"/>
<keyword evidence="4" id="KW-1185">Reference proteome</keyword>
<evidence type="ECO:0000256" key="1">
    <source>
        <dbReference type="SAM" id="MobiDB-lite"/>
    </source>
</evidence>
<organism evidence="3 4">
    <name type="scientific">Striga hermonthica</name>
    <name type="common">Purple witchweed</name>
    <name type="synonym">Buchnera hermonthica</name>
    <dbReference type="NCBI Taxonomy" id="68872"/>
    <lineage>
        <taxon>Eukaryota</taxon>
        <taxon>Viridiplantae</taxon>
        <taxon>Streptophyta</taxon>
        <taxon>Embryophyta</taxon>
        <taxon>Tracheophyta</taxon>
        <taxon>Spermatophyta</taxon>
        <taxon>Magnoliopsida</taxon>
        <taxon>eudicotyledons</taxon>
        <taxon>Gunneridae</taxon>
        <taxon>Pentapetalae</taxon>
        <taxon>asterids</taxon>
        <taxon>lamiids</taxon>
        <taxon>Lamiales</taxon>
        <taxon>Orobanchaceae</taxon>
        <taxon>Buchnereae</taxon>
        <taxon>Striga</taxon>
    </lineage>
</organism>